<dbReference type="AlphaFoldDB" id="A0AAV4WQK7"/>
<reference evidence="2 3" key="1">
    <citation type="submission" date="2021-06" db="EMBL/GenBank/DDBJ databases">
        <title>Caerostris darwini draft genome.</title>
        <authorList>
            <person name="Kono N."/>
            <person name="Arakawa K."/>
        </authorList>
    </citation>
    <scope>NUCLEOTIDE SEQUENCE [LARGE SCALE GENOMIC DNA]</scope>
</reference>
<keyword evidence="1" id="KW-0472">Membrane</keyword>
<accession>A0AAV4WQK7</accession>
<organism evidence="2 3">
    <name type="scientific">Caerostris darwini</name>
    <dbReference type="NCBI Taxonomy" id="1538125"/>
    <lineage>
        <taxon>Eukaryota</taxon>
        <taxon>Metazoa</taxon>
        <taxon>Ecdysozoa</taxon>
        <taxon>Arthropoda</taxon>
        <taxon>Chelicerata</taxon>
        <taxon>Arachnida</taxon>
        <taxon>Araneae</taxon>
        <taxon>Araneomorphae</taxon>
        <taxon>Entelegynae</taxon>
        <taxon>Araneoidea</taxon>
        <taxon>Araneidae</taxon>
        <taxon>Caerostris</taxon>
    </lineage>
</organism>
<evidence type="ECO:0008006" key="4">
    <source>
        <dbReference type="Google" id="ProtNLM"/>
    </source>
</evidence>
<name>A0AAV4WQK7_9ARAC</name>
<sequence length="101" mass="11635">MAPPNKRRVLRVYDQMSNSKLRRLFLNNAVCRGGRRGVKEKYRLLKNVLFLVRRISFAYIAVICYFRSVIFIEVTVIAMTNTKCGSSTTLDVVPSRAYVLT</sequence>
<keyword evidence="3" id="KW-1185">Reference proteome</keyword>
<keyword evidence="1" id="KW-0812">Transmembrane</keyword>
<comment type="caution">
    <text evidence="2">The sequence shown here is derived from an EMBL/GenBank/DDBJ whole genome shotgun (WGS) entry which is preliminary data.</text>
</comment>
<dbReference type="Proteomes" id="UP001054837">
    <property type="component" value="Unassembled WGS sequence"/>
</dbReference>
<dbReference type="EMBL" id="BPLQ01014939">
    <property type="protein sequence ID" value="GIY84578.1"/>
    <property type="molecule type" value="Genomic_DNA"/>
</dbReference>
<gene>
    <name evidence="2" type="ORF">CDAR_169021</name>
</gene>
<feature type="transmembrane region" description="Helical" evidence="1">
    <location>
        <begin position="56"/>
        <end position="79"/>
    </location>
</feature>
<protein>
    <recommendedName>
        <fullName evidence="4">Ribosomal protein S14</fullName>
    </recommendedName>
</protein>
<proteinExistence type="predicted"/>
<evidence type="ECO:0000313" key="2">
    <source>
        <dbReference type="EMBL" id="GIY84578.1"/>
    </source>
</evidence>
<evidence type="ECO:0000256" key="1">
    <source>
        <dbReference type="SAM" id="Phobius"/>
    </source>
</evidence>
<evidence type="ECO:0000313" key="3">
    <source>
        <dbReference type="Proteomes" id="UP001054837"/>
    </source>
</evidence>
<keyword evidence="1" id="KW-1133">Transmembrane helix</keyword>